<reference evidence="3" key="1">
    <citation type="submission" date="2015-08" db="UniProtKB">
        <authorList>
            <consortium name="WormBaseParasite"/>
        </authorList>
    </citation>
    <scope>IDENTIFICATION</scope>
</reference>
<protein>
    <submittedName>
        <fullName evidence="3 4">Uncharacterized protein</fullName>
    </submittedName>
</protein>
<organism evidence="3">
    <name type="scientific">Strongyloides stercoralis</name>
    <name type="common">Threadworm</name>
    <dbReference type="NCBI Taxonomy" id="6248"/>
    <lineage>
        <taxon>Eukaryota</taxon>
        <taxon>Metazoa</taxon>
        <taxon>Ecdysozoa</taxon>
        <taxon>Nematoda</taxon>
        <taxon>Chromadorea</taxon>
        <taxon>Rhabditida</taxon>
        <taxon>Tylenchina</taxon>
        <taxon>Panagrolaimomorpha</taxon>
        <taxon>Strongyloidoidea</taxon>
        <taxon>Strongyloididae</taxon>
        <taxon>Strongyloides</taxon>
    </lineage>
</organism>
<feature type="compositionally biased region" description="Low complexity" evidence="1">
    <location>
        <begin position="15"/>
        <end position="29"/>
    </location>
</feature>
<keyword evidence="2" id="KW-1185">Reference proteome</keyword>
<evidence type="ECO:0000313" key="4">
    <source>
        <dbReference type="WBParaSite" id="TCONS_00015202.p1"/>
    </source>
</evidence>
<dbReference type="WBParaSite" id="TCONS_00015202.p1">
    <property type="protein sequence ID" value="TCONS_00015202.p1"/>
    <property type="gene ID" value="XLOC_010421"/>
</dbReference>
<feature type="region of interest" description="Disordered" evidence="1">
    <location>
        <begin position="136"/>
        <end position="155"/>
    </location>
</feature>
<dbReference type="AlphaFoldDB" id="A0A0K0EP05"/>
<dbReference type="WBParaSite" id="SSTP_0001119200.1">
    <property type="protein sequence ID" value="SSTP_0001119200.1"/>
    <property type="gene ID" value="SSTP_0001119200"/>
</dbReference>
<name>A0A0K0EP05_STRER</name>
<dbReference type="Proteomes" id="UP000035681">
    <property type="component" value="Unplaced"/>
</dbReference>
<proteinExistence type="predicted"/>
<feature type="region of interest" description="Disordered" evidence="1">
    <location>
        <begin position="15"/>
        <end position="35"/>
    </location>
</feature>
<accession>A0A0K0EP05</accession>
<evidence type="ECO:0000313" key="3">
    <source>
        <dbReference type="WBParaSite" id="SSTP_0001119200.1"/>
    </source>
</evidence>
<sequence length="285" mass="32732">MALIYASAVNKRIGNNGLSKSSKSSGHSHNTNDSNKKCSLQLHEFSSETFGNNQVSFLINSSKNKKSVEELILIPKSRNKECMRSISVCREHPFAKKDKIKCQKARESLSTTSLSRNCNLESRDDLKCCRKHSKKKDNKNSIRSSKKSIFHEQKKTSIDKIDNRKISVPPISSYKYIKNNDINQYNKNVSFSRDEKNQLLSSKKSINECLCRSTITQYPNKSVSICHTEKQLPLSIEINGRRKSLSCDNIRTLLENNNNESTDIFEKNEISTLQKMKNKFKKWKL</sequence>
<evidence type="ECO:0000313" key="2">
    <source>
        <dbReference type="Proteomes" id="UP000035681"/>
    </source>
</evidence>
<evidence type="ECO:0000256" key="1">
    <source>
        <dbReference type="SAM" id="MobiDB-lite"/>
    </source>
</evidence>